<keyword evidence="2" id="KW-1133">Transmembrane helix</keyword>
<evidence type="ECO:0000313" key="4">
    <source>
        <dbReference type="Proteomes" id="UP000288804"/>
    </source>
</evidence>
<dbReference type="EMBL" id="CP032487">
    <property type="protein sequence ID" value="QAX80315.1"/>
    <property type="molecule type" value="Genomic_DNA"/>
</dbReference>
<feature type="region of interest" description="Disordered" evidence="1">
    <location>
        <begin position="1"/>
        <end position="32"/>
    </location>
</feature>
<keyword evidence="4" id="KW-1185">Reference proteome</keyword>
<protein>
    <submittedName>
        <fullName evidence="3">Plasmid transfer protein</fullName>
    </submittedName>
</protein>
<proteinExistence type="predicted"/>
<feature type="region of interest" description="Disordered" evidence="1">
    <location>
        <begin position="183"/>
        <end position="207"/>
    </location>
</feature>
<feature type="transmembrane region" description="Helical" evidence="2">
    <location>
        <begin position="45"/>
        <end position="65"/>
    </location>
</feature>
<evidence type="ECO:0000256" key="2">
    <source>
        <dbReference type="SAM" id="Phobius"/>
    </source>
</evidence>
<reference evidence="4" key="1">
    <citation type="submission" date="2018-09" db="EMBL/GenBank/DDBJ databases">
        <title>Yersinia hibernicus sp. nov.</title>
        <authorList>
            <person name="Nguyen S.V."/>
            <person name="Mundanda D.M."/>
            <person name="Anes J."/>
            <person name="Fanning S."/>
        </authorList>
    </citation>
    <scope>NUCLEOTIDE SEQUENCE [LARGE SCALE GENOMIC DNA]</scope>
    <source>
        <strain evidence="4">CFS1934</strain>
    </source>
</reference>
<gene>
    <name evidence="3" type="ORF">D5F51_18320</name>
</gene>
<keyword evidence="2" id="KW-0812">Transmembrane</keyword>
<keyword evidence="2" id="KW-0472">Membrane</keyword>
<dbReference type="RefSeq" id="WP_129198263.1">
    <property type="nucleotide sequence ID" value="NZ_CP032487.1"/>
</dbReference>
<dbReference type="Proteomes" id="UP000288804">
    <property type="component" value="Chromosome"/>
</dbReference>
<accession>A0ABX5R3U9</accession>
<name>A0ABX5R3U9_9GAMM</name>
<organism evidence="3 4">
    <name type="scientific">Yersinia hibernica</name>
    <dbReference type="NCBI Taxonomy" id="2339259"/>
    <lineage>
        <taxon>Bacteria</taxon>
        <taxon>Pseudomonadati</taxon>
        <taxon>Pseudomonadota</taxon>
        <taxon>Gammaproteobacteria</taxon>
        <taxon>Enterobacterales</taxon>
        <taxon>Yersiniaceae</taxon>
        <taxon>Yersinia</taxon>
    </lineage>
</organism>
<evidence type="ECO:0000256" key="1">
    <source>
        <dbReference type="SAM" id="MobiDB-lite"/>
    </source>
</evidence>
<evidence type="ECO:0000313" key="3">
    <source>
        <dbReference type="EMBL" id="QAX80315.1"/>
    </source>
</evidence>
<sequence>MIPETLPEQEPALAPGATDSAGDPHSTPVRRPVFSMRKPKWLKRVAIGVAAIVIIAPGVLSLVLFQQLSLMDIRLNSLEAAFRSGQLSQLSTSVAILEKHITEQDERFALKDGVVKGMSTLGQTLDGKIADQNQKIGQLESQINEQKKTLQYELDDSQARALEFASLKSSLEAIKTSRVEKAVGTSAGNTVSSEKNPKTPFSKKPHRSARTVPLAAPFILTGIEQRGGQTFAVVAPQGATTLSEMLLLSPGDYAWGWQLRSIQGNEALFSVNGIPQRLTAQ</sequence>